<reference evidence="2 3" key="1">
    <citation type="submission" date="2023-01" db="EMBL/GenBank/DDBJ databases">
        <authorList>
            <person name="Whitehead M."/>
        </authorList>
    </citation>
    <scope>NUCLEOTIDE SEQUENCE [LARGE SCALE GENOMIC DNA]</scope>
</reference>
<dbReference type="EMBL" id="CARXXK010001650">
    <property type="protein sequence ID" value="CAI6377122.1"/>
    <property type="molecule type" value="Genomic_DNA"/>
</dbReference>
<organism evidence="2 3">
    <name type="scientific">Macrosiphum euphorbiae</name>
    <name type="common">potato aphid</name>
    <dbReference type="NCBI Taxonomy" id="13131"/>
    <lineage>
        <taxon>Eukaryota</taxon>
        <taxon>Metazoa</taxon>
        <taxon>Ecdysozoa</taxon>
        <taxon>Arthropoda</taxon>
        <taxon>Hexapoda</taxon>
        <taxon>Insecta</taxon>
        <taxon>Pterygota</taxon>
        <taxon>Neoptera</taxon>
        <taxon>Paraneoptera</taxon>
        <taxon>Hemiptera</taxon>
        <taxon>Sternorrhyncha</taxon>
        <taxon>Aphidomorpha</taxon>
        <taxon>Aphidoidea</taxon>
        <taxon>Aphididae</taxon>
        <taxon>Macrosiphini</taxon>
        <taxon>Macrosiphum</taxon>
    </lineage>
</organism>
<sequence length="109" mass="12406">MDKYKTAKSLNDIGLFVNCSERFDCLMSVSNKTTDSILIQLDKKLKSEIEQNCAKLKPIIETVMFCGRQGLPLRGHRDSGPIDYDNPPVENDDEVLNDFAKDSRKIRLL</sequence>
<name>A0AAV0YB48_9HEMI</name>
<dbReference type="AlphaFoldDB" id="A0AAV0YB48"/>
<feature type="region of interest" description="Disordered" evidence="1">
    <location>
        <begin position="75"/>
        <end position="94"/>
    </location>
</feature>
<evidence type="ECO:0000313" key="3">
    <source>
        <dbReference type="Proteomes" id="UP001160148"/>
    </source>
</evidence>
<evidence type="ECO:0008006" key="4">
    <source>
        <dbReference type="Google" id="ProtNLM"/>
    </source>
</evidence>
<evidence type="ECO:0000256" key="1">
    <source>
        <dbReference type="SAM" id="MobiDB-lite"/>
    </source>
</evidence>
<dbReference type="Proteomes" id="UP001160148">
    <property type="component" value="Unassembled WGS sequence"/>
</dbReference>
<evidence type="ECO:0000313" key="2">
    <source>
        <dbReference type="EMBL" id="CAI6377122.1"/>
    </source>
</evidence>
<proteinExistence type="predicted"/>
<gene>
    <name evidence="2" type="ORF">MEUPH1_LOCUS30426</name>
</gene>
<protein>
    <recommendedName>
        <fullName evidence="4">DUF4371 domain-containing protein</fullName>
    </recommendedName>
</protein>
<comment type="caution">
    <text evidence="2">The sequence shown here is derived from an EMBL/GenBank/DDBJ whole genome shotgun (WGS) entry which is preliminary data.</text>
</comment>
<keyword evidence="3" id="KW-1185">Reference proteome</keyword>
<accession>A0AAV0YB48</accession>